<gene>
    <name evidence="1" type="ORF">SSPH_00178</name>
</gene>
<dbReference type="RefSeq" id="WP_075755277.1">
    <property type="nucleotide sequence ID" value="NZ_CP146991.1"/>
</dbReference>
<protein>
    <submittedName>
        <fullName evidence="1">Uncharacterized protein</fullName>
    </submittedName>
</protein>
<dbReference type="Proteomes" id="UP000245702">
    <property type="component" value="Unassembled WGS sequence"/>
</dbReference>
<name>A0ABM9VYI7_9FIRM</name>
<evidence type="ECO:0000313" key="2">
    <source>
        <dbReference type="Proteomes" id="UP000245702"/>
    </source>
</evidence>
<dbReference type="EMBL" id="FCOW01000001">
    <property type="protein sequence ID" value="CVK17544.1"/>
    <property type="molecule type" value="Genomic_DNA"/>
</dbReference>
<organism evidence="1 2">
    <name type="scientific">Sporomusa sphaeroides DSM 2875</name>
    <dbReference type="NCBI Taxonomy" id="1337886"/>
    <lineage>
        <taxon>Bacteria</taxon>
        <taxon>Bacillati</taxon>
        <taxon>Bacillota</taxon>
        <taxon>Negativicutes</taxon>
        <taxon>Selenomonadales</taxon>
        <taxon>Sporomusaceae</taxon>
        <taxon>Sporomusa</taxon>
    </lineage>
</organism>
<accession>A0ABM9VYI7</accession>
<proteinExistence type="predicted"/>
<sequence length="206" mass="24011">MFTVLQGRKKAKPDYAGLHIRALMRLLEENKQGEVYISSVIYHGVKYLIHSDITGLDYSGLMKRLEFTEQIKAIMQTLTPRELMQVFPPKKDYDGGKRQCKDYYFTMQAMREHGLNKPIGREIGSILWDYMNNDLMNFVCGELSLISAMRRLEGKPGLMEKFAEDNGLTVYRKYVDITGKEFMQNGTTGEVHRVHKKRPRYMRVVE</sequence>
<keyword evidence="2" id="KW-1185">Reference proteome</keyword>
<reference evidence="1 2" key="1">
    <citation type="submission" date="2016-01" db="EMBL/GenBank/DDBJ databases">
        <authorList>
            <person name="Brown R."/>
        </authorList>
    </citation>
    <scope>NUCLEOTIDE SEQUENCE [LARGE SCALE GENOMIC DNA]</scope>
    <source>
        <strain evidence="1">Sporomusa sphaeroides DSM 2875</strain>
    </source>
</reference>
<comment type="caution">
    <text evidence="1">The sequence shown here is derived from an EMBL/GenBank/DDBJ whole genome shotgun (WGS) entry which is preliminary data.</text>
</comment>
<evidence type="ECO:0000313" key="1">
    <source>
        <dbReference type="EMBL" id="CVK17544.1"/>
    </source>
</evidence>